<dbReference type="InterPro" id="IPR035363">
    <property type="entry name" value="LBP_M"/>
</dbReference>
<evidence type="ECO:0000259" key="2">
    <source>
        <dbReference type="Pfam" id="PF17386"/>
    </source>
</evidence>
<dbReference type="Proteomes" id="UP000572528">
    <property type="component" value="Unassembled WGS sequence"/>
</dbReference>
<dbReference type="Pfam" id="PF17386">
    <property type="entry name" value="LBP_C"/>
    <property type="match status" value="1"/>
</dbReference>
<reference evidence="3 4" key="1">
    <citation type="submission" date="2020-07" db="EMBL/GenBank/DDBJ databases">
        <title>MOT database genomes.</title>
        <authorList>
            <person name="Joseph S."/>
            <person name="Aduse-Opoku J."/>
            <person name="Hashim A."/>
            <person name="Wade W."/>
            <person name="Curtis M."/>
        </authorList>
    </citation>
    <scope>NUCLEOTIDE SEQUENCE [LARGE SCALE GENOMIC DNA]</scope>
    <source>
        <strain evidence="3 4">WMus004</strain>
    </source>
</reference>
<dbReference type="Gene3D" id="3.40.50.880">
    <property type="match status" value="1"/>
</dbReference>
<name>A0A853EQI9_9ACTO</name>
<comment type="caution">
    <text evidence="3">The sequence shown here is derived from an EMBL/GenBank/DDBJ whole genome shotgun (WGS) entry which is preliminary data.</text>
</comment>
<feature type="domain" description="Lacto-N-biose phosphorylase central" evidence="1">
    <location>
        <begin position="9"/>
        <end position="90"/>
    </location>
</feature>
<feature type="domain" description="Lacto-N-biose phosphorylase C-terminal" evidence="2">
    <location>
        <begin position="96"/>
        <end position="146"/>
    </location>
</feature>
<feature type="non-terminal residue" evidence="3">
    <location>
        <position position="1"/>
    </location>
</feature>
<accession>A0A853EQI9</accession>
<dbReference type="AlphaFoldDB" id="A0A853EQI9"/>
<dbReference type="Pfam" id="PF17385">
    <property type="entry name" value="LBP_M"/>
    <property type="match status" value="1"/>
</dbReference>
<dbReference type="InterPro" id="IPR013780">
    <property type="entry name" value="Glyco_hydro_b"/>
</dbReference>
<dbReference type="InterPro" id="IPR029062">
    <property type="entry name" value="Class_I_gatase-like"/>
</dbReference>
<organism evidence="3 4">
    <name type="scientific">Actinomyces bowdenii</name>
    <dbReference type="NCBI Taxonomy" id="131109"/>
    <lineage>
        <taxon>Bacteria</taxon>
        <taxon>Bacillati</taxon>
        <taxon>Actinomycetota</taxon>
        <taxon>Actinomycetes</taxon>
        <taxon>Actinomycetales</taxon>
        <taxon>Actinomycetaceae</taxon>
        <taxon>Actinomyces</taxon>
    </lineage>
</organism>
<dbReference type="Gene3D" id="2.60.40.1180">
    <property type="entry name" value="Golgi alpha-mannosidase II"/>
    <property type="match status" value="1"/>
</dbReference>
<dbReference type="RefSeq" id="WP_306548392.1">
    <property type="nucleotide sequence ID" value="NZ_JACBXV010000299.1"/>
</dbReference>
<proteinExistence type="predicted"/>
<sequence length="163" mass="17449">PALVPRHPITEDLPRDAQGMAVLDHGEGAGGDVYALGPGTQVLSYAEGSVRVAANGFGQGRAVYFSGLPYSEVNSRTLQRAVYWAAGREDLIEEGWWTSDPHTEIAWYPQAGRVLVTNNARQAVRTTVRGQGRTWELEIGAMGCRWVEVEAGPAGSNGPDDGA</sequence>
<dbReference type="InterPro" id="IPR035356">
    <property type="entry name" value="LBP_C"/>
</dbReference>
<dbReference type="SUPFAM" id="SSF52317">
    <property type="entry name" value="Class I glutamine amidotransferase-like"/>
    <property type="match status" value="1"/>
</dbReference>
<dbReference type="EMBL" id="JACBXV010000299">
    <property type="protein sequence ID" value="NYS70391.1"/>
    <property type="molecule type" value="Genomic_DNA"/>
</dbReference>
<evidence type="ECO:0000313" key="4">
    <source>
        <dbReference type="Proteomes" id="UP000572528"/>
    </source>
</evidence>
<evidence type="ECO:0000313" key="3">
    <source>
        <dbReference type="EMBL" id="NYS70391.1"/>
    </source>
</evidence>
<evidence type="ECO:0000259" key="1">
    <source>
        <dbReference type="Pfam" id="PF17385"/>
    </source>
</evidence>
<protein>
    <submittedName>
        <fullName evidence="3">Uncharacterized protein</fullName>
    </submittedName>
</protein>
<gene>
    <name evidence="3" type="ORF">HZZ05_12915</name>
</gene>